<comment type="caution">
    <text evidence="13">The sequence shown here is derived from an EMBL/GenBank/DDBJ whole genome shotgun (WGS) entry which is preliminary data.</text>
</comment>
<comment type="subcellular location">
    <subcellularLocation>
        <location evidence="1">Cell outer membrane</location>
    </subcellularLocation>
</comment>
<evidence type="ECO:0000256" key="7">
    <source>
        <dbReference type="ARBA" id="ARBA00023136"/>
    </source>
</evidence>
<feature type="domain" description="POTRA" evidence="12">
    <location>
        <begin position="211"/>
        <end position="285"/>
    </location>
</feature>
<dbReference type="GO" id="GO:0009306">
    <property type="term" value="P:protein secretion"/>
    <property type="evidence" value="ECO:0007669"/>
    <property type="project" value="TreeGrafter"/>
</dbReference>
<feature type="signal peptide" evidence="11">
    <location>
        <begin position="1"/>
        <end position="24"/>
    </location>
</feature>
<name>A0A3A3FWG8_9BURK</name>
<dbReference type="InterPro" id="IPR035243">
    <property type="entry name" value="TamA_POTRA_Dom_1"/>
</dbReference>
<dbReference type="RefSeq" id="WP_119768453.1">
    <property type="nucleotide sequence ID" value="NZ_QYUO01000001.1"/>
</dbReference>
<reference evidence="14" key="1">
    <citation type="submission" date="2018-09" db="EMBL/GenBank/DDBJ databases">
        <authorList>
            <person name="Zhu H."/>
        </authorList>
    </citation>
    <scope>NUCLEOTIDE SEQUENCE [LARGE SCALE GENOMIC DNA]</scope>
    <source>
        <strain evidence="14">K1R23-30</strain>
    </source>
</reference>
<evidence type="ECO:0000256" key="9">
    <source>
        <dbReference type="ARBA" id="ARBA00033063"/>
    </source>
</evidence>
<sequence>MLSRSARSTRTIVALLCALGVALASPDYSYAVETAARYVVEINGAGRFRELLEEHLELRRHRSDPELSDDGLERLVNISPEQVRALLATEGYFSPEVQVELDRRMTPPVARLQVDPGLPTRIADVQIRFKGAIADGAEADVRRMERLKRRWSLDPGETFTQKSWTEAKNDLLKDLLNRDFPAAAIAFSEARIDPEKRSAALTVEVDSGPVFTFGELDVQGLTRYSREMIDRLNPIKPGERYSQEKLNELQTRLEETGYFRSAFATVDVDPAQAQNTPVRVDLAENPRKRLSLGVGFSTDTGARAQVKWLDRNFLMRDWRLESELRIDRETRLLGGDVYLPALRDGRLDGWQPAFGAHYERTVTSGEIVNKMRLGARISSPNRVDEKTWGVSYLADRQRIGDFVNNRQALIATFVYTRRRLDHPLTPRRGYVASVELGAGPSGLINETNLGRLLGRVTWLTQPAPRWRTVVRAQAGQVFGGTRQTVPADLLFRTGGDQSVRGYGYNSLGVEQNGAIVGGTVTAIVSAEVVRRLTPDWGAALFHDAGNAADSWGDFRFRHGTGVGARWRSPLGPVNIDLAYGHTTREPRLHFSIGYGF</sequence>
<protein>
    <recommendedName>
        <fullName evidence="3">Translocation and assembly module subunit TamA</fullName>
    </recommendedName>
    <alternativeName>
        <fullName evidence="9">Autotransporter assembly factor TamA</fullName>
    </alternativeName>
</protein>
<evidence type="ECO:0000313" key="14">
    <source>
        <dbReference type="Proteomes" id="UP000265955"/>
    </source>
</evidence>
<comment type="similarity">
    <text evidence="2">Belongs to the TamA family.</text>
</comment>
<keyword evidence="7" id="KW-0472">Membrane</keyword>
<dbReference type="PANTHER" id="PTHR12815:SF47">
    <property type="entry name" value="TRANSLOCATION AND ASSEMBLY MODULE SUBUNIT TAMA"/>
    <property type="match status" value="1"/>
</dbReference>
<dbReference type="Pfam" id="PF01103">
    <property type="entry name" value="Omp85"/>
    <property type="match status" value="1"/>
</dbReference>
<dbReference type="PROSITE" id="PS51779">
    <property type="entry name" value="POTRA"/>
    <property type="match status" value="1"/>
</dbReference>
<gene>
    <name evidence="13" type="ORF">D3871_08265</name>
</gene>
<dbReference type="InterPro" id="IPR010827">
    <property type="entry name" value="BamA/TamA_POTRA"/>
</dbReference>
<evidence type="ECO:0000313" key="13">
    <source>
        <dbReference type="EMBL" id="RJF98501.1"/>
    </source>
</evidence>
<keyword evidence="5" id="KW-0812">Transmembrane</keyword>
<dbReference type="InterPro" id="IPR034746">
    <property type="entry name" value="POTRA"/>
</dbReference>
<feature type="chain" id="PRO_5017370828" description="Translocation and assembly module subunit TamA" evidence="11">
    <location>
        <begin position="25"/>
        <end position="596"/>
    </location>
</feature>
<dbReference type="Proteomes" id="UP000265955">
    <property type="component" value="Unassembled WGS sequence"/>
</dbReference>
<evidence type="ECO:0000256" key="6">
    <source>
        <dbReference type="ARBA" id="ARBA00022729"/>
    </source>
</evidence>
<dbReference type="Gene3D" id="3.10.20.310">
    <property type="entry name" value="membrane protein fhac"/>
    <property type="match status" value="2"/>
</dbReference>
<keyword evidence="8" id="KW-0998">Cell outer membrane</keyword>
<comment type="subunit">
    <text evidence="10">Interacts with TamB to form the translocation and assembly module (TAM).</text>
</comment>
<keyword evidence="6 11" id="KW-0732">Signal</keyword>
<evidence type="ECO:0000256" key="3">
    <source>
        <dbReference type="ARBA" id="ARBA00015419"/>
    </source>
</evidence>
<dbReference type="Gene3D" id="2.40.160.50">
    <property type="entry name" value="membrane protein fhac: a member of the omp85/tpsb transporter family"/>
    <property type="match status" value="1"/>
</dbReference>
<evidence type="ECO:0000256" key="2">
    <source>
        <dbReference type="ARBA" id="ARBA00010248"/>
    </source>
</evidence>
<dbReference type="InterPro" id="IPR039910">
    <property type="entry name" value="D15-like"/>
</dbReference>
<dbReference type="GO" id="GO:0097347">
    <property type="term" value="C:TAM protein secretion complex"/>
    <property type="evidence" value="ECO:0007669"/>
    <property type="project" value="TreeGrafter"/>
</dbReference>
<accession>A0A3A3FWG8</accession>
<proteinExistence type="inferred from homology"/>
<dbReference type="PANTHER" id="PTHR12815">
    <property type="entry name" value="SORTING AND ASSEMBLY MACHINERY SAMM50 PROTEIN FAMILY MEMBER"/>
    <property type="match status" value="1"/>
</dbReference>
<evidence type="ECO:0000259" key="12">
    <source>
        <dbReference type="PROSITE" id="PS51779"/>
    </source>
</evidence>
<keyword evidence="4" id="KW-1134">Transmembrane beta strand</keyword>
<keyword evidence="14" id="KW-1185">Reference proteome</keyword>
<dbReference type="EMBL" id="QYUO01000001">
    <property type="protein sequence ID" value="RJF98501.1"/>
    <property type="molecule type" value="Genomic_DNA"/>
</dbReference>
<evidence type="ECO:0000256" key="4">
    <source>
        <dbReference type="ARBA" id="ARBA00022452"/>
    </source>
</evidence>
<evidence type="ECO:0000256" key="5">
    <source>
        <dbReference type="ARBA" id="ARBA00022692"/>
    </source>
</evidence>
<evidence type="ECO:0000256" key="1">
    <source>
        <dbReference type="ARBA" id="ARBA00004442"/>
    </source>
</evidence>
<dbReference type="Pfam" id="PF07244">
    <property type="entry name" value="POTRA"/>
    <property type="match status" value="1"/>
</dbReference>
<evidence type="ECO:0000256" key="11">
    <source>
        <dbReference type="SAM" id="SignalP"/>
    </source>
</evidence>
<dbReference type="OrthoDB" id="9769707at2"/>
<dbReference type="InterPro" id="IPR000184">
    <property type="entry name" value="Bac_surfAg_D15"/>
</dbReference>
<dbReference type="AlphaFoldDB" id="A0A3A3FWG8"/>
<dbReference type="Pfam" id="PF17243">
    <property type="entry name" value="POTRA_TamA_1"/>
    <property type="match status" value="1"/>
</dbReference>
<dbReference type="GO" id="GO:0009279">
    <property type="term" value="C:cell outer membrane"/>
    <property type="evidence" value="ECO:0007669"/>
    <property type="project" value="UniProtKB-SubCell"/>
</dbReference>
<organism evidence="13 14">
    <name type="scientific">Noviherbaspirillum saxi</name>
    <dbReference type="NCBI Taxonomy" id="2320863"/>
    <lineage>
        <taxon>Bacteria</taxon>
        <taxon>Pseudomonadati</taxon>
        <taxon>Pseudomonadota</taxon>
        <taxon>Betaproteobacteria</taxon>
        <taxon>Burkholderiales</taxon>
        <taxon>Oxalobacteraceae</taxon>
        <taxon>Noviherbaspirillum</taxon>
    </lineage>
</organism>
<evidence type="ECO:0000256" key="10">
    <source>
        <dbReference type="ARBA" id="ARBA00093548"/>
    </source>
</evidence>
<evidence type="ECO:0000256" key="8">
    <source>
        <dbReference type="ARBA" id="ARBA00023237"/>
    </source>
</evidence>